<feature type="compositionally biased region" description="Basic and acidic residues" evidence="1">
    <location>
        <begin position="402"/>
        <end position="418"/>
    </location>
</feature>
<dbReference type="EMBL" id="CAMPGE010019641">
    <property type="protein sequence ID" value="CAI2377964.1"/>
    <property type="molecule type" value="Genomic_DNA"/>
</dbReference>
<feature type="compositionally biased region" description="Polar residues" evidence="1">
    <location>
        <begin position="389"/>
        <end position="401"/>
    </location>
</feature>
<dbReference type="InterPro" id="IPR027417">
    <property type="entry name" value="P-loop_NTPase"/>
</dbReference>
<feature type="region of interest" description="Disordered" evidence="1">
    <location>
        <begin position="389"/>
        <end position="429"/>
    </location>
</feature>
<comment type="caution">
    <text evidence="3">The sequence shown here is derived from an EMBL/GenBank/DDBJ whole genome shotgun (WGS) entry which is preliminary data.</text>
</comment>
<feature type="domain" description="AAA+ ATPase" evidence="2">
    <location>
        <begin position="873"/>
        <end position="1054"/>
    </location>
</feature>
<evidence type="ECO:0000259" key="2">
    <source>
        <dbReference type="SMART" id="SM00382"/>
    </source>
</evidence>
<dbReference type="InterPro" id="IPR049945">
    <property type="entry name" value="AAA_22"/>
</dbReference>
<evidence type="ECO:0000313" key="3">
    <source>
        <dbReference type="EMBL" id="CAI2377964.1"/>
    </source>
</evidence>
<dbReference type="InterPro" id="IPR003593">
    <property type="entry name" value="AAA+_ATPase"/>
</dbReference>
<gene>
    <name evidence="3" type="ORF">ECRASSUSDP1_LOCUS19355</name>
</gene>
<feature type="region of interest" description="Disordered" evidence="1">
    <location>
        <begin position="272"/>
        <end position="331"/>
    </location>
</feature>
<name>A0AAD1XSH7_EUPCR</name>
<evidence type="ECO:0000313" key="4">
    <source>
        <dbReference type="Proteomes" id="UP001295684"/>
    </source>
</evidence>
<feature type="region of interest" description="Disordered" evidence="1">
    <location>
        <begin position="353"/>
        <end position="373"/>
    </location>
</feature>
<reference evidence="3" key="1">
    <citation type="submission" date="2023-07" db="EMBL/GenBank/DDBJ databases">
        <authorList>
            <consortium name="AG Swart"/>
            <person name="Singh M."/>
            <person name="Singh A."/>
            <person name="Seah K."/>
            <person name="Emmerich C."/>
        </authorList>
    </citation>
    <scope>NUCLEOTIDE SEQUENCE</scope>
    <source>
        <strain evidence="3">DP1</strain>
    </source>
</reference>
<dbReference type="PANTHER" id="PTHR47691">
    <property type="entry name" value="REGULATOR-RELATED"/>
    <property type="match status" value="1"/>
</dbReference>
<organism evidence="3 4">
    <name type="scientific">Euplotes crassus</name>
    <dbReference type="NCBI Taxonomy" id="5936"/>
    <lineage>
        <taxon>Eukaryota</taxon>
        <taxon>Sar</taxon>
        <taxon>Alveolata</taxon>
        <taxon>Ciliophora</taxon>
        <taxon>Intramacronucleata</taxon>
        <taxon>Spirotrichea</taxon>
        <taxon>Hypotrichia</taxon>
        <taxon>Euplotida</taxon>
        <taxon>Euplotidae</taxon>
        <taxon>Moneuplotes</taxon>
    </lineage>
</organism>
<protein>
    <recommendedName>
        <fullName evidence="2">AAA+ ATPase domain-containing protein</fullName>
    </recommendedName>
</protein>
<sequence>MDSSKKTSLRDKNTFWARFKRKHKRQWRFRRKPKKSPLSFYGKGTEYQDIIGFDLQNYEDEFNGAFCLRQDKSSNEEEKCGFKEHMSQIAESVPKFMTGSKDNIHKMMNSSRENFQSFISKFKDYVQPGKPMDGDEDTPKEPHTVKEEAKSLKLEGLEHFRSNGVKEIQSLEGLLEYVPQLEICAASEDEIFVKDTTNGDLVKIIKNKLIHNITQLRIKENIHHKEPIVNNTSYSAHPQSTEGDSQRNEEQKNEGFFPSFTNKFKNFMRPNVDQSHQDESKQKDNEKETFLSKFSLKNMMKPKKKKESTNRENKGIRGWFNRKSNSPSQLDKIPEEIHYEKNAKIYQNQGDLDCFQTQPTNTHPQNIPPNYTQTDQNLTLQKSANFITNDKTNADHSSPNKTHNEEQKDSTPIDKEPQEPIPLEEDSATDGNMHETIHDIQTLIPCSLRKHSQSEEVAKRERGIEIEEKREAEEDFFQPEQTEVTQNHDLNPTTFNIDNLEEMSDIMMDDFDDESSDGEMPERNTIHSAGINGNNYSTFSESLQMRPAFSVTETKEIIEGIQDINIKKRVSDIISRLEEELDKRDKSLEQLEKSGYNPLNLEKNRLHFAFLFSSPLVMDINNISREIMQLDWASEIEDILDSLRHLNYNLNYKISVGTRENLRRTVIDCPIALHFSGHGVENTIENLGQYSILTKEKGNVLLLEDSIGKTNYYFEKELEDLVKVRENKFEVVFVSSCHSEFAGKVFLNAGAKHVICIKQSEKIADAASLKFSSVFYENLFGKGMSVCDAYVTSKNEVANEINPTEAEKFLLFTQESHGERLDKKHKCSAIHNLTEGCLTDLSEDPLFDYVPNKVEGFICREIEMYQITRLVSSSKIVTVIGPPGIGKTSIARNLANFYKERKMFRDGIIYIKLRGITSSQMFLTQFSLCIRAATGEIDEEMMKNEQDFFEPVMKKHYSTIEAKQNEAIDILKNKQVLIILDNCEDPIDNDHENFIYELERILELCSKIKVLLTSRKPLNELVHNEEKLFNLYPLSKQSTIKLLLQKLEEVRPIPVQEIKELVECSIPEGSRMGQHLNLRFNPENNKLLNKDHANLLNHPFIQLLGGHPQAISLIVSLLRDSTLKDLFLTFCDSNMIDVVHENSVLGSQTTSLRVSLELSIAQLREKNRDALDLFCLIGLLPSGADKDEITQIWGDNSWKKLKNTLVGSSLLIHKNNQSEEDIYYMLPFMSERACEILRENQELHTDYHMKCCALYRDYCYEFYKSEKTIEDIEGLASIESNIWACIYRAHDRVNSDNSARSQPIDSAKFSSIPLQSSLTETKFSKESLDNFSDIKSLCTQNTQTRSAPPLDLLESPSPTPLPLLPTSLTSTSQTPEEQLMIYYISSLISLEKHSDASKALTPYLTCSSLSQLSRTQLTKLDSMLQFKPSIVQESMHKF</sequence>
<dbReference type="SMART" id="SM00382">
    <property type="entry name" value="AAA"/>
    <property type="match status" value="1"/>
</dbReference>
<keyword evidence="4" id="KW-1185">Reference proteome</keyword>
<dbReference type="GO" id="GO:0016887">
    <property type="term" value="F:ATP hydrolysis activity"/>
    <property type="evidence" value="ECO:0007669"/>
    <property type="project" value="InterPro"/>
</dbReference>
<dbReference type="Pfam" id="PF13401">
    <property type="entry name" value="AAA_22"/>
    <property type="match status" value="1"/>
</dbReference>
<feature type="compositionally biased region" description="Basic and acidic residues" evidence="1">
    <location>
        <begin position="275"/>
        <end position="290"/>
    </location>
</feature>
<dbReference type="Gene3D" id="3.40.50.300">
    <property type="entry name" value="P-loop containing nucleotide triphosphate hydrolases"/>
    <property type="match status" value="1"/>
</dbReference>
<accession>A0AAD1XSH7</accession>
<dbReference type="Proteomes" id="UP001295684">
    <property type="component" value="Unassembled WGS sequence"/>
</dbReference>
<dbReference type="SUPFAM" id="SSF52540">
    <property type="entry name" value="P-loop containing nucleoside triphosphate hydrolases"/>
    <property type="match status" value="1"/>
</dbReference>
<dbReference type="PANTHER" id="PTHR47691:SF3">
    <property type="entry name" value="HTH-TYPE TRANSCRIPTIONAL REGULATOR RV0890C-RELATED"/>
    <property type="match status" value="1"/>
</dbReference>
<feature type="compositionally biased region" description="Polar residues" evidence="1">
    <location>
        <begin position="229"/>
        <end position="243"/>
    </location>
</feature>
<evidence type="ECO:0000256" key="1">
    <source>
        <dbReference type="SAM" id="MobiDB-lite"/>
    </source>
</evidence>
<feature type="region of interest" description="Disordered" evidence="1">
    <location>
        <begin position="227"/>
        <end position="252"/>
    </location>
</feature>
<proteinExistence type="predicted"/>